<evidence type="ECO:0000256" key="1">
    <source>
        <dbReference type="SAM" id="MobiDB-lite"/>
    </source>
</evidence>
<reference evidence="2 3" key="1">
    <citation type="journal article" date="2015" name="Proc. Natl. Acad. Sci. U.S.A.">
        <title>The resurrection genome of Boea hygrometrica: A blueprint for survival of dehydration.</title>
        <authorList>
            <person name="Xiao L."/>
            <person name="Yang G."/>
            <person name="Zhang L."/>
            <person name="Yang X."/>
            <person name="Zhao S."/>
            <person name="Ji Z."/>
            <person name="Zhou Q."/>
            <person name="Hu M."/>
            <person name="Wang Y."/>
            <person name="Chen M."/>
            <person name="Xu Y."/>
            <person name="Jin H."/>
            <person name="Xiao X."/>
            <person name="Hu G."/>
            <person name="Bao F."/>
            <person name="Hu Y."/>
            <person name="Wan P."/>
            <person name="Li L."/>
            <person name="Deng X."/>
            <person name="Kuang T."/>
            <person name="Xiang C."/>
            <person name="Zhu J.K."/>
            <person name="Oliver M.J."/>
            <person name="He Y."/>
        </authorList>
    </citation>
    <scope>NUCLEOTIDE SEQUENCE [LARGE SCALE GENOMIC DNA]</scope>
    <source>
        <strain evidence="3">cv. XS01</strain>
    </source>
</reference>
<dbReference type="Proteomes" id="UP000250235">
    <property type="component" value="Unassembled WGS sequence"/>
</dbReference>
<feature type="region of interest" description="Disordered" evidence="1">
    <location>
        <begin position="35"/>
        <end position="54"/>
    </location>
</feature>
<feature type="compositionally biased region" description="Basic and acidic residues" evidence="1">
    <location>
        <begin position="35"/>
        <end position="47"/>
    </location>
</feature>
<name>A0A2Z7D412_9LAMI</name>
<sequence length="109" mass="12389">MLPISRDKYEIILLFVQPQDPSSLLSQATPFHNCEDKSQNNRFRDQPPSRSVMHPRTMPLFTEQMEAQTWPRPSPASGLTAKKRQNILPSGRGLTCGMRCTTVGFLFLI</sequence>
<accession>A0A2Z7D412</accession>
<evidence type="ECO:0000313" key="3">
    <source>
        <dbReference type="Proteomes" id="UP000250235"/>
    </source>
</evidence>
<evidence type="ECO:0000313" key="2">
    <source>
        <dbReference type="EMBL" id="KZV51734.1"/>
    </source>
</evidence>
<protein>
    <submittedName>
        <fullName evidence="2">Uncharacterized protein</fullName>
    </submittedName>
</protein>
<proteinExistence type="predicted"/>
<dbReference type="EMBL" id="KQ991570">
    <property type="protein sequence ID" value="KZV51734.1"/>
    <property type="molecule type" value="Genomic_DNA"/>
</dbReference>
<gene>
    <name evidence="2" type="ORF">F511_11422</name>
</gene>
<organism evidence="2 3">
    <name type="scientific">Dorcoceras hygrometricum</name>
    <dbReference type="NCBI Taxonomy" id="472368"/>
    <lineage>
        <taxon>Eukaryota</taxon>
        <taxon>Viridiplantae</taxon>
        <taxon>Streptophyta</taxon>
        <taxon>Embryophyta</taxon>
        <taxon>Tracheophyta</taxon>
        <taxon>Spermatophyta</taxon>
        <taxon>Magnoliopsida</taxon>
        <taxon>eudicotyledons</taxon>
        <taxon>Gunneridae</taxon>
        <taxon>Pentapetalae</taxon>
        <taxon>asterids</taxon>
        <taxon>lamiids</taxon>
        <taxon>Lamiales</taxon>
        <taxon>Gesneriaceae</taxon>
        <taxon>Didymocarpoideae</taxon>
        <taxon>Trichosporeae</taxon>
        <taxon>Loxocarpinae</taxon>
        <taxon>Dorcoceras</taxon>
    </lineage>
</organism>
<keyword evidence="3" id="KW-1185">Reference proteome</keyword>
<dbReference type="AlphaFoldDB" id="A0A2Z7D412"/>